<dbReference type="InterPro" id="IPR036291">
    <property type="entry name" value="NAD(P)-bd_dom_sf"/>
</dbReference>
<organism evidence="2 3">
    <name type="scientific">Rhodococcus sovatensis</name>
    <dbReference type="NCBI Taxonomy" id="1805840"/>
    <lineage>
        <taxon>Bacteria</taxon>
        <taxon>Bacillati</taxon>
        <taxon>Actinomycetota</taxon>
        <taxon>Actinomycetes</taxon>
        <taxon>Mycobacteriales</taxon>
        <taxon>Nocardiaceae</taxon>
        <taxon>Rhodococcus</taxon>
    </lineage>
</organism>
<proteinExistence type="predicted"/>
<accession>A0ABZ2PJG4</accession>
<dbReference type="Gene3D" id="3.90.25.10">
    <property type="entry name" value="UDP-galactose 4-epimerase, domain 1"/>
    <property type="match status" value="1"/>
</dbReference>
<dbReference type="SUPFAM" id="SSF51735">
    <property type="entry name" value="NAD(P)-binding Rossmann-fold domains"/>
    <property type="match status" value="1"/>
</dbReference>
<keyword evidence="3" id="KW-1185">Reference proteome</keyword>
<protein>
    <submittedName>
        <fullName evidence="2">NAD(P)H-binding protein</fullName>
    </submittedName>
</protein>
<dbReference type="Gene3D" id="3.40.50.720">
    <property type="entry name" value="NAD(P)-binding Rossmann-like Domain"/>
    <property type="match status" value="1"/>
</dbReference>
<reference evidence="2 3" key="1">
    <citation type="submission" date="2024-03" db="EMBL/GenBank/DDBJ databases">
        <title>Natural products discovery in diverse microorganisms through a two-stage MS feature dereplication strategy.</title>
        <authorList>
            <person name="Zhang R."/>
        </authorList>
    </citation>
    <scope>NUCLEOTIDE SEQUENCE [LARGE SCALE GENOMIC DNA]</scope>
    <source>
        <strain evidence="2 3">18930</strain>
    </source>
</reference>
<dbReference type="PANTHER" id="PTHR43162">
    <property type="match status" value="1"/>
</dbReference>
<evidence type="ECO:0000259" key="1">
    <source>
        <dbReference type="Pfam" id="PF13460"/>
    </source>
</evidence>
<dbReference type="RefSeq" id="WP_338887965.1">
    <property type="nucleotide sequence ID" value="NZ_CP147846.1"/>
</dbReference>
<feature type="domain" description="NAD(P)-binding" evidence="1">
    <location>
        <begin position="7"/>
        <end position="91"/>
    </location>
</feature>
<dbReference type="EMBL" id="CP147846">
    <property type="protein sequence ID" value="WXG68023.1"/>
    <property type="molecule type" value="Genomic_DNA"/>
</dbReference>
<dbReference type="Proteomes" id="UP001432000">
    <property type="component" value="Chromosome"/>
</dbReference>
<dbReference type="InterPro" id="IPR051604">
    <property type="entry name" value="Ergot_Alk_Oxidoreductase"/>
</dbReference>
<gene>
    <name evidence="2" type="ORF">WDS16_22855</name>
</gene>
<evidence type="ECO:0000313" key="2">
    <source>
        <dbReference type="EMBL" id="WXG68023.1"/>
    </source>
</evidence>
<dbReference type="InterPro" id="IPR016040">
    <property type="entry name" value="NAD(P)-bd_dom"/>
</dbReference>
<dbReference type="PANTHER" id="PTHR43162:SF1">
    <property type="entry name" value="PRESTALK A DIFFERENTIATION PROTEIN A"/>
    <property type="match status" value="1"/>
</dbReference>
<sequence>MTILVTGATGNIGRMLVDHLIATGASDIRALTNKPEIADLPDGVEVVKGYLGRVESLPAAFEGVDSVYLAPLEKTVRQVLEIAKSARVRYVVDLAGPPGNWWYPISRAVEESGLEWTHLWPGEFMENTTMWAPQIRATRSVSEPYPNSANAPIAMDDIAAVAAACLTEPGHIGKAYTLTGPESLTRTAILRHIGDALGENLRFDQVSRLETIDALTPAMGDFAVTYVDGLAAQVDNPQAVGTTAADLTGRSTTFAQWARENATEFS</sequence>
<name>A0ABZ2PJG4_9NOCA</name>
<dbReference type="Pfam" id="PF13460">
    <property type="entry name" value="NAD_binding_10"/>
    <property type="match status" value="1"/>
</dbReference>
<evidence type="ECO:0000313" key="3">
    <source>
        <dbReference type="Proteomes" id="UP001432000"/>
    </source>
</evidence>